<accession>A0A2N8SXW8</accession>
<proteinExistence type="predicted"/>
<dbReference type="Proteomes" id="UP000236023">
    <property type="component" value="Unassembled WGS sequence"/>
</dbReference>
<dbReference type="AlphaFoldDB" id="A0A2N8SXW8"/>
<protein>
    <submittedName>
        <fullName evidence="2">Uncharacterized protein</fullName>
    </submittedName>
</protein>
<reference evidence="2 3" key="1">
    <citation type="submission" date="2018-01" db="EMBL/GenBank/DDBJ databases">
        <title>Denitrification phenotypes of diverse strains of Pseudomonas stutzeri.</title>
        <authorList>
            <person name="Milligan D.A."/>
            <person name="Bergaust L."/>
            <person name="Bakken L.R."/>
            <person name="Frostegard A."/>
        </authorList>
    </citation>
    <scope>NUCLEOTIDE SEQUENCE [LARGE SCALE GENOMIC DNA]</scope>
    <source>
        <strain evidence="2 3">24a75</strain>
    </source>
</reference>
<evidence type="ECO:0000313" key="2">
    <source>
        <dbReference type="EMBL" id="PNG07340.1"/>
    </source>
</evidence>
<gene>
    <name evidence="2" type="ORF">CXK94_16110</name>
</gene>
<evidence type="ECO:0000256" key="1">
    <source>
        <dbReference type="SAM" id="MobiDB-lite"/>
    </source>
</evidence>
<evidence type="ECO:0000313" key="3">
    <source>
        <dbReference type="Proteomes" id="UP000236023"/>
    </source>
</evidence>
<dbReference type="EMBL" id="POUT01000009">
    <property type="protein sequence ID" value="PNG07340.1"/>
    <property type="molecule type" value="Genomic_DNA"/>
</dbReference>
<sequence>MAAVAGKTESRTARFRAGQRNGTRQGPGRRRPRGPSAGEEGKPPVGCVSAGRRQSRSLRQQSHPARFVAGAGNLWRASTHKGSPLFRRRAPARNTLGPRGLLTARAAARRQEAPRDRGKAHRSREWRRARFVEQ</sequence>
<name>A0A2N8SXW8_STUST</name>
<organism evidence="2 3">
    <name type="scientific">Stutzerimonas stutzeri</name>
    <name type="common">Pseudomonas stutzeri</name>
    <dbReference type="NCBI Taxonomy" id="316"/>
    <lineage>
        <taxon>Bacteria</taxon>
        <taxon>Pseudomonadati</taxon>
        <taxon>Pseudomonadota</taxon>
        <taxon>Gammaproteobacteria</taxon>
        <taxon>Pseudomonadales</taxon>
        <taxon>Pseudomonadaceae</taxon>
        <taxon>Stutzerimonas</taxon>
    </lineage>
</organism>
<comment type="caution">
    <text evidence="2">The sequence shown here is derived from an EMBL/GenBank/DDBJ whole genome shotgun (WGS) entry which is preliminary data.</text>
</comment>
<feature type="region of interest" description="Disordered" evidence="1">
    <location>
        <begin position="107"/>
        <end position="134"/>
    </location>
</feature>
<feature type="region of interest" description="Disordered" evidence="1">
    <location>
        <begin position="1"/>
        <end position="64"/>
    </location>
</feature>